<dbReference type="InterPro" id="IPR050282">
    <property type="entry name" value="Cycloisomerase_2"/>
</dbReference>
<dbReference type="GO" id="GO:0005829">
    <property type="term" value="C:cytosol"/>
    <property type="evidence" value="ECO:0007669"/>
    <property type="project" value="TreeGrafter"/>
</dbReference>
<dbReference type="Gene3D" id="2.130.10.10">
    <property type="entry name" value="YVTN repeat-like/Quinoprotein amine dehydrogenase"/>
    <property type="match status" value="1"/>
</dbReference>
<evidence type="ECO:0000256" key="1">
    <source>
        <dbReference type="ARBA" id="ARBA00005564"/>
    </source>
</evidence>
<evidence type="ECO:0000313" key="2">
    <source>
        <dbReference type="EMBL" id="MBB5599022.1"/>
    </source>
</evidence>
<dbReference type="Proteomes" id="UP000523863">
    <property type="component" value="Unassembled WGS sequence"/>
</dbReference>
<comment type="caution">
    <text evidence="2">The sequence shown here is derived from an EMBL/GenBank/DDBJ whole genome shotgun (WGS) entry which is preliminary data.</text>
</comment>
<keyword evidence="2" id="KW-0378">Hydrolase</keyword>
<dbReference type="AlphaFoldDB" id="A0A7W8YCU0"/>
<gene>
    <name evidence="2" type="ORF">BKA12_002102</name>
</gene>
<dbReference type="PANTHER" id="PTHR30344">
    <property type="entry name" value="6-PHOSPHOGLUCONOLACTONASE-RELATED"/>
    <property type="match status" value="1"/>
</dbReference>
<accession>A0A7W8YCU0</accession>
<dbReference type="GO" id="GO:0017057">
    <property type="term" value="F:6-phosphogluconolactonase activity"/>
    <property type="evidence" value="ECO:0007669"/>
    <property type="project" value="UniProtKB-EC"/>
</dbReference>
<dbReference type="PANTHER" id="PTHR30344:SF1">
    <property type="entry name" value="6-PHOSPHOGLUCONOLACTONASE"/>
    <property type="match status" value="1"/>
</dbReference>
<dbReference type="Pfam" id="PF10282">
    <property type="entry name" value="Lactonase"/>
    <property type="match status" value="1"/>
</dbReference>
<comment type="similarity">
    <text evidence="1">Belongs to the cycloisomerase 2 family.</text>
</comment>
<keyword evidence="3" id="KW-1185">Reference proteome</keyword>
<reference evidence="2 3" key="1">
    <citation type="submission" date="2020-08" db="EMBL/GenBank/DDBJ databases">
        <title>Sequencing the genomes of 1000 actinobacteria strains.</title>
        <authorList>
            <person name="Klenk H.-P."/>
        </authorList>
    </citation>
    <scope>NUCLEOTIDE SEQUENCE [LARGE SCALE GENOMIC DNA]</scope>
    <source>
        <strain evidence="2 3">DSM 23694</strain>
    </source>
</reference>
<organism evidence="2 3">
    <name type="scientific">Neomicrococcus lactis</name>
    <dbReference type="NCBI Taxonomy" id="732241"/>
    <lineage>
        <taxon>Bacteria</taxon>
        <taxon>Bacillati</taxon>
        <taxon>Actinomycetota</taxon>
        <taxon>Actinomycetes</taxon>
        <taxon>Micrococcales</taxon>
        <taxon>Micrococcaceae</taxon>
        <taxon>Neomicrococcus</taxon>
    </lineage>
</organism>
<sequence>MNCHLVIACRAEGTLELHRFSGGILERIEVLHGYEGVNCLAYDAREQRLYASQTGRVSHVTVFNVFQNGDIEPAGSFDLPHQTAYISVAEDALWSASYHDGNIAYVPLNPDGMPSAPAQTDSFGENAHCIITAPDGRHTYATSLRADVIAAYSVENSELRRRSLRSVTPSGAGPRHLAFVNDETLLAVTEMTGEVIEFRRDVATGELTELTRVSMVPEGAGLTRGVARYPGGPEVPARPIWAADVQATCELIFATERTTSTVTAIRHTAETVADEPELEVLEHIRTEERPRATAVSPDGKYFVVGGETSSHASVYRVNHDHDPSAVDAHYPSVLDLVCRVQTGENPAWFAFLP</sequence>
<proteinExistence type="inferred from homology"/>
<name>A0A7W8YCU0_9MICC</name>
<dbReference type="InterPro" id="IPR019405">
    <property type="entry name" value="Lactonase_7-beta_prop"/>
</dbReference>
<dbReference type="EC" id="3.1.1.31" evidence="2"/>
<protein>
    <submittedName>
        <fullName evidence="2">6-phosphogluconolactonase</fullName>
        <ecNumber evidence="2">3.1.1.31</ecNumber>
    </submittedName>
</protein>
<dbReference type="EMBL" id="JACHBL010000001">
    <property type="protein sequence ID" value="MBB5599022.1"/>
    <property type="molecule type" value="Genomic_DNA"/>
</dbReference>
<dbReference type="InterPro" id="IPR015943">
    <property type="entry name" value="WD40/YVTN_repeat-like_dom_sf"/>
</dbReference>
<dbReference type="RefSeq" id="WP_183643554.1">
    <property type="nucleotide sequence ID" value="NZ_JACHBL010000001.1"/>
</dbReference>
<dbReference type="InterPro" id="IPR011048">
    <property type="entry name" value="Haem_d1_sf"/>
</dbReference>
<dbReference type="SUPFAM" id="SSF51004">
    <property type="entry name" value="C-terminal (heme d1) domain of cytochrome cd1-nitrite reductase"/>
    <property type="match status" value="1"/>
</dbReference>
<evidence type="ECO:0000313" key="3">
    <source>
        <dbReference type="Proteomes" id="UP000523863"/>
    </source>
</evidence>